<dbReference type="InterPro" id="IPR001638">
    <property type="entry name" value="Solute-binding_3/MltF_N"/>
</dbReference>
<feature type="chain" id="PRO_5039047023" evidence="5">
    <location>
        <begin position="24"/>
        <end position="332"/>
    </location>
</feature>
<dbReference type="PANTHER" id="PTHR30085:SF6">
    <property type="entry name" value="ABC TRANSPORTER GLUTAMINE-BINDING PROTEIN GLNH"/>
    <property type="match status" value="1"/>
</dbReference>
<dbReference type="SMART" id="SM00062">
    <property type="entry name" value="PBPb"/>
    <property type="match status" value="1"/>
</dbReference>
<feature type="domain" description="Solute-binding protein family 3/N-terminal" evidence="6">
    <location>
        <begin position="93"/>
        <end position="315"/>
    </location>
</feature>
<dbReference type="EMBL" id="CP006841">
    <property type="protein sequence ID" value="ALA68120.1"/>
    <property type="molecule type" value="Genomic_DNA"/>
</dbReference>
<evidence type="ECO:0000313" key="8">
    <source>
        <dbReference type="Proteomes" id="UP000058446"/>
    </source>
</evidence>
<evidence type="ECO:0000313" key="7">
    <source>
        <dbReference type="EMBL" id="ALA68120.1"/>
    </source>
</evidence>
<evidence type="ECO:0000256" key="5">
    <source>
        <dbReference type="SAM" id="SignalP"/>
    </source>
</evidence>
<dbReference type="Proteomes" id="UP000058446">
    <property type="component" value="Chromosome"/>
</dbReference>
<evidence type="ECO:0000256" key="4">
    <source>
        <dbReference type="SAM" id="MobiDB-lite"/>
    </source>
</evidence>
<dbReference type="STRING" id="1408189.CLAC_11045"/>
<dbReference type="OrthoDB" id="9807888at2"/>
<proteinExistence type="inferred from homology"/>
<dbReference type="InterPro" id="IPR051455">
    <property type="entry name" value="Bact_solute-bind_prot3"/>
</dbReference>
<gene>
    <name evidence="7" type="ORF">CLAC_11045</name>
</gene>
<dbReference type="CDD" id="cd13690">
    <property type="entry name" value="PBP2_GluB"/>
    <property type="match status" value="1"/>
</dbReference>
<dbReference type="GO" id="GO:0006865">
    <property type="term" value="P:amino acid transport"/>
    <property type="evidence" value="ECO:0007669"/>
    <property type="project" value="TreeGrafter"/>
</dbReference>
<feature type="signal peptide" evidence="5">
    <location>
        <begin position="1"/>
        <end position="23"/>
    </location>
</feature>
<dbReference type="AlphaFoldDB" id="A0A0K2H243"/>
<accession>A0A0K2H243</accession>
<reference evidence="7 8" key="1">
    <citation type="submission" date="2013-10" db="EMBL/GenBank/DDBJ databases">
        <title>Complete genome sequence of Corynebacterium lactis DSM 45799(T), isolated from raw cow milk.</title>
        <authorList>
            <person name="Ruckert C."/>
            <person name="Albersmeier A."/>
            <person name="Lipski A."/>
            <person name="Kalinowski J."/>
        </authorList>
    </citation>
    <scope>NUCLEOTIDE SEQUENCE [LARGE SCALE GENOMIC DNA]</scope>
    <source>
        <strain evidence="7 8">RW2-5</strain>
    </source>
</reference>
<keyword evidence="3 5" id="KW-0732">Signal</keyword>
<dbReference type="SUPFAM" id="SSF53850">
    <property type="entry name" value="Periplasmic binding protein-like II"/>
    <property type="match status" value="1"/>
</dbReference>
<feature type="region of interest" description="Disordered" evidence="4">
    <location>
        <begin position="50"/>
        <end position="83"/>
    </location>
</feature>
<dbReference type="GO" id="GO:0005576">
    <property type="term" value="C:extracellular region"/>
    <property type="evidence" value="ECO:0007669"/>
    <property type="project" value="TreeGrafter"/>
</dbReference>
<keyword evidence="8" id="KW-1185">Reference proteome</keyword>
<dbReference type="Pfam" id="PF00497">
    <property type="entry name" value="SBP_bac_3"/>
    <property type="match status" value="1"/>
</dbReference>
<dbReference type="GO" id="GO:0030288">
    <property type="term" value="C:outer membrane-bounded periplasmic space"/>
    <property type="evidence" value="ECO:0007669"/>
    <property type="project" value="TreeGrafter"/>
</dbReference>
<dbReference type="PATRIC" id="fig|1408189.4.peg.2224"/>
<protein>
    <submittedName>
        <fullName evidence="7">Amino acid ABC transporter substrate-binding protein</fullName>
    </submittedName>
</protein>
<dbReference type="PANTHER" id="PTHR30085">
    <property type="entry name" value="AMINO ACID ABC TRANSPORTER PERMEASE"/>
    <property type="match status" value="1"/>
</dbReference>
<dbReference type="Gene3D" id="3.40.190.10">
    <property type="entry name" value="Periplasmic binding protein-like II"/>
    <property type="match status" value="2"/>
</dbReference>
<comment type="similarity">
    <text evidence="1">Belongs to the bacterial solute-binding protein 3 family.</text>
</comment>
<dbReference type="KEGG" id="clw:CLAC_11045"/>
<evidence type="ECO:0000256" key="1">
    <source>
        <dbReference type="ARBA" id="ARBA00010333"/>
    </source>
</evidence>
<name>A0A0K2H243_9CORY</name>
<evidence type="ECO:0000259" key="6">
    <source>
        <dbReference type="SMART" id="SM00062"/>
    </source>
</evidence>
<organism evidence="7 8">
    <name type="scientific">Corynebacterium lactis RW2-5</name>
    <dbReference type="NCBI Taxonomy" id="1408189"/>
    <lineage>
        <taxon>Bacteria</taxon>
        <taxon>Bacillati</taxon>
        <taxon>Actinomycetota</taxon>
        <taxon>Actinomycetes</taxon>
        <taxon>Mycobacteriales</taxon>
        <taxon>Corynebacteriaceae</taxon>
        <taxon>Corynebacterium</taxon>
    </lineage>
</organism>
<evidence type="ECO:0000256" key="3">
    <source>
        <dbReference type="ARBA" id="ARBA00022729"/>
    </source>
</evidence>
<keyword evidence="2" id="KW-0813">Transport</keyword>
<evidence type="ECO:0000256" key="2">
    <source>
        <dbReference type="ARBA" id="ARBA00022448"/>
    </source>
</evidence>
<dbReference type="PROSITE" id="PS51257">
    <property type="entry name" value="PROKAR_LIPOPROTEIN"/>
    <property type="match status" value="1"/>
</dbReference>
<sequence length="332" mass="35908">MTLPIRRATRALCTLAVSGLVLSGCSQPSLVDDPYSRVIDQATGSFPLPSGAVYDAADSRPPQPPETETDLSTLAPDSETPEERIPEIHKRGRIIVGVDQSLNLLSFRDSSSGELAGFEVSLAQEIARDIFGNPDAVEFRYVDSTERTKALESGTVDIVLRTMTVTAKRREKVLFSAPYLHSRAGVLVSSPGGDTKPSDVKDGRICVSKSSTTEELIRRNSPDSMLLLVGNWSDCLVAIQNGQAEVVVADDTILAGINDQDPSTAIVQRGLSEENYAAGIAKDNPGLVRQVNDTLERIRTDGTWQALYDTWFGPFLPEGEQPVPTYAESEAN</sequence>